<dbReference type="EMBL" id="CAJNNV010032129">
    <property type="protein sequence ID" value="CAE8639053.1"/>
    <property type="molecule type" value="Genomic_DNA"/>
</dbReference>
<keyword evidence="3" id="KW-1185">Reference proteome</keyword>
<dbReference type="GO" id="GO:0005509">
    <property type="term" value="F:calcium ion binding"/>
    <property type="evidence" value="ECO:0007669"/>
    <property type="project" value="InterPro"/>
</dbReference>
<name>A0A813HKI9_POLGL</name>
<evidence type="ECO:0000313" key="3">
    <source>
        <dbReference type="Proteomes" id="UP000654075"/>
    </source>
</evidence>
<sequence length="101" mass="11478">EMFQAMDTDNDDTVTREEAMKFFKSFAKVSAAAMFKEVDGDHKGGIELKDFMGFWDQVHGSGYTNEEIAEELEELNKGGTWVDWKDNRDVGNEGLKMSVKD</sequence>
<dbReference type="Gene3D" id="1.10.238.10">
    <property type="entry name" value="EF-hand"/>
    <property type="match status" value="1"/>
</dbReference>
<feature type="domain" description="EF-hand" evidence="1">
    <location>
        <begin position="1"/>
        <end position="29"/>
    </location>
</feature>
<gene>
    <name evidence="2" type="ORF">PGLA1383_LOCUS54123</name>
</gene>
<feature type="non-terminal residue" evidence="2">
    <location>
        <position position="101"/>
    </location>
</feature>
<evidence type="ECO:0000313" key="2">
    <source>
        <dbReference type="EMBL" id="CAE8639053.1"/>
    </source>
</evidence>
<evidence type="ECO:0000259" key="1">
    <source>
        <dbReference type="PROSITE" id="PS50222"/>
    </source>
</evidence>
<comment type="caution">
    <text evidence="2">The sequence shown here is derived from an EMBL/GenBank/DDBJ whole genome shotgun (WGS) entry which is preliminary data.</text>
</comment>
<accession>A0A813HKI9</accession>
<dbReference type="AlphaFoldDB" id="A0A813HKI9"/>
<protein>
    <recommendedName>
        <fullName evidence="1">EF-hand domain-containing protein</fullName>
    </recommendedName>
</protein>
<dbReference type="OMA" id="TEDEWME"/>
<organism evidence="2 3">
    <name type="scientific">Polarella glacialis</name>
    <name type="common">Dinoflagellate</name>
    <dbReference type="NCBI Taxonomy" id="89957"/>
    <lineage>
        <taxon>Eukaryota</taxon>
        <taxon>Sar</taxon>
        <taxon>Alveolata</taxon>
        <taxon>Dinophyceae</taxon>
        <taxon>Suessiales</taxon>
        <taxon>Suessiaceae</taxon>
        <taxon>Polarella</taxon>
    </lineage>
</organism>
<proteinExistence type="predicted"/>
<reference evidence="2" key="1">
    <citation type="submission" date="2021-02" db="EMBL/GenBank/DDBJ databases">
        <authorList>
            <person name="Dougan E. K."/>
            <person name="Rhodes N."/>
            <person name="Thang M."/>
            <person name="Chan C."/>
        </authorList>
    </citation>
    <scope>NUCLEOTIDE SEQUENCE</scope>
</reference>
<dbReference type="InterPro" id="IPR002048">
    <property type="entry name" value="EF_hand_dom"/>
</dbReference>
<dbReference type="InterPro" id="IPR011992">
    <property type="entry name" value="EF-hand-dom_pair"/>
</dbReference>
<dbReference type="Proteomes" id="UP000654075">
    <property type="component" value="Unassembled WGS sequence"/>
</dbReference>
<dbReference type="PROSITE" id="PS50222">
    <property type="entry name" value="EF_HAND_2"/>
    <property type="match status" value="1"/>
</dbReference>
<dbReference type="SUPFAM" id="SSF47473">
    <property type="entry name" value="EF-hand"/>
    <property type="match status" value="1"/>
</dbReference>